<evidence type="ECO:0000256" key="1">
    <source>
        <dbReference type="PROSITE-ProRule" id="PRU00339"/>
    </source>
</evidence>
<name>A0A932MMX1_UNCTE</name>
<reference evidence="2" key="1">
    <citation type="submission" date="2020-07" db="EMBL/GenBank/DDBJ databases">
        <title>Huge and variable diversity of episymbiotic CPR bacteria and DPANN archaea in groundwater ecosystems.</title>
        <authorList>
            <person name="He C.Y."/>
            <person name="Keren R."/>
            <person name="Whittaker M."/>
            <person name="Farag I.F."/>
            <person name="Doudna J."/>
            <person name="Cate J.H.D."/>
            <person name="Banfield J.F."/>
        </authorList>
    </citation>
    <scope>NUCLEOTIDE SEQUENCE</scope>
    <source>
        <strain evidence="2">NC_groundwater_763_Ag_S-0.2um_68_21</strain>
    </source>
</reference>
<dbReference type="SUPFAM" id="SSF48452">
    <property type="entry name" value="TPR-like"/>
    <property type="match status" value="1"/>
</dbReference>
<dbReference type="SMART" id="SM00028">
    <property type="entry name" value="TPR"/>
    <property type="match status" value="3"/>
</dbReference>
<dbReference type="Proteomes" id="UP000782312">
    <property type="component" value="Unassembled WGS sequence"/>
</dbReference>
<dbReference type="GO" id="GO:0006493">
    <property type="term" value="P:protein O-linked glycosylation"/>
    <property type="evidence" value="ECO:0007669"/>
    <property type="project" value="TreeGrafter"/>
</dbReference>
<dbReference type="PANTHER" id="PTHR44998:SF1">
    <property type="entry name" value="UDP-N-ACETYLGLUCOSAMINE--PEPTIDE N-ACETYLGLUCOSAMINYLTRANSFERASE 110 KDA SUBUNIT"/>
    <property type="match status" value="1"/>
</dbReference>
<dbReference type="PROSITE" id="PS50293">
    <property type="entry name" value="TPR_REGION"/>
    <property type="match status" value="1"/>
</dbReference>
<dbReference type="Pfam" id="PF13432">
    <property type="entry name" value="TPR_16"/>
    <property type="match status" value="1"/>
</dbReference>
<protein>
    <submittedName>
        <fullName evidence="2">Tetratricopeptide repeat protein</fullName>
    </submittedName>
</protein>
<organism evidence="2 3">
    <name type="scientific">Tectimicrobiota bacterium</name>
    <dbReference type="NCBI Taxonomy" id="2528274"/>
    <lineage>
        <taxon>Bacteria</taxon>
        <taxon>Pseudomonadati</taxon>
        <taxon>Nitrospinota/Tectimicrobiota group</taxon>
        <taxon>Candidatus Tectimicrobiota</taxon>
    </lineage>
</organism>
<evidence type="ECO:0000313" key="3">
    <source>
        <dbReference type="Proteomes" id="UP000782312"/>
    </source>
</evidence>
<dbReference type="PROSITE" id="PS50005">
    <property type="entry name" value="TPR"/>
    <property type="match status" value="1"/>
</dbReference>
<sequence>MSFEEKYWEESRVNPELRKALELLAEAESAHRRGRIDRAVELYKNSLAYHPTADAHTYLGWMYSKQGRLEEAIEECHLAIEVDPDFGNPYNDIGCYLMQLGDLEQAIEWLEKAKRAPRYDPRHFPYTNLARIYLKRSEHGKAASEILGAVRRAADEETLKRQLLELVTLLN</sequence>
<dbReference type="EMBL" id="JACPUR010000035">
    <property type="protein sequence ID" value="MBI3128754.1"/>
    <property type="molecule type" value="Genomic_DNA"/>
</dbReference>
<proteinExistence type="predicted"/>
<dbReference type="AlphaFoldDB" id="A0A932MMX1"/>
<gene>
    <name evidence="2" type="ORF">HYZ11_14210</name>
</gene>
<feature type="repeat" description="TPR" evidence="1">
    <location>
        <begin position="53"/>
        <end position="86"/>
    </location>
</feature>
<comment type="caution">
    <text evidence="2">The sequence shown here is derived from an EMBL/GenBank/DDBJ whole genome shotgun (WGS) entry which is preliminary data.</text>
</comment>
<keyword evidence="1" id="KW-0802">TPR repeat</keyword>
<evidence type="ECO:0000313" key="2">
    <source>
        <dbReference type="EMBL" id="MBI3128754.1"/>
    </source>
</evidence>
<dbReference type="InterPro" id="IPR019734">
    <property type="entry name" value="TPR_rpt"/>
</dbReference>
<accession>A0A932MMX1</accession>
<dbReference type="Pfam" id="PF13181">
    <property type="entry name" value="TPR_8"/>
    <property type="match status" value="1"/>
</dbReference>
<dbReference type="Gene3D" id="1.25.40.10">
    <property type="entry name" value="Tetratricopeptide repeat domain"/>
    <property type="match status" value="1"/>
</dbReference>
<dbReference type="GO" id="GO:0016757">
    <property type="term" value="F:glycosyltransferase activity"/>
    <property type="evidence" value="ECO:0007669"/>
    <property type="project" value="TreeGrafter"/>
</dbReference>
<dbReference type="PANTHER" id="PTHR44998">
    <property type="match status" value="1"/>
</dbReference>
<dbReference type="InterPro" id="IPR011990">
    <property type="entry name" value="TPR-like_helical_dom_sf"/>
</dbReference>